<evidence type="ECO:0000256" key="4">
    <source>
        <dbReference type="ARBA" id="ARBA00022759"/>
    </source>
</evidence>
<evidence type="ECO:0000256" key="7">
    <source>
        <dbReference type="ARBA" id="ARBA00023180"/>
    </source>
</evidence>
<dbReference type="SUPFAM" id="SSF48537">
    <property type="entry name" value="Phospholipase C/P1 nuclease"/>
    <property type="match status" value="1"/>
</dbReference>
<evidence type="ECO:0000313" key="11">
    <source>
        <dbReference type="Proteomes" id="UP000574390"/>
    </source>
</evidence>
<dbReference type="PANTHER" id="PTHR33146:SF26">
    <property type="entry name" value="ENDONUCLEASE 4"/>
    <property type="match status" value="1"/>
</dbReference>
<evidence type="ECO:0000256" key="2">
    <source>
        <dbReference type="ARBA" id="ARBA00022722"/>
    </source>
</evidence>
<comment type="similarity">
    <text evidence="1">Belongs to the nuclease type I family.</text>
</comment>
<evidence type="ECO:0000256" key="3">
    <source>
        <dbReference type="ARBA" id="ARBA00022723"/>
    </source>
</evidence>
<accession>A0A7J6TWF2</accession>
<evidence type="ECO:0000256" key="6">
    <source>
        <dbReference type="ARBA" id="ARBA00023157"/>
    </source>
</evidence>
<evidence type="ECO:0000256" key="1">
    <source>
        <dbReference type="ARBA" id="ARBA00009547"/>
    </source>
</evidence>
<dbReference type="Pfam" id="PF02265">
    <property type="entry name" value="S1-P1_nuclease"/>
    <property type="match status" value="1"/>
</dbReference>
<keyword evidence="3" id="KW-0479">Metal-binding</keyword>
<name>A0A7J6TWF2_PEROL</name>
<dbReference type="GO" id="GO:0004519">
    <property type="term" value="F:endonuclease activity"/>
    <property type="evidence" value="ECO:0007669"/>
    <property type="project" value="UniProtKB-KW"/>
</dbReference>
<dbReference type="InterPro" id="IPR003154">
    <property type="entry name" value="S1/P1nuclease"/>
</dbReference>
<sequence length="379" mass="42260">MSLKANSSATALDYCMHVDGRSSFLSLLMFNRVSRVFLGIPSVLAWGPDGHAIIADTASKYFNTNAEKAVSEIMGEGTRLADYSTWADTVLHGPEKDEWKWSSGLHFADVKNCEFVYSEDCKDDYCVAGGVKNYTRQVADTSLPLEQRQVALKFLTHFIGDIHQPLHVGRYADFGGNTIHVDYKFADRKTSALHKVWDEKLIDEFEGESYGGEYIYQDVNYGTPVAERDIFWGVAVADLEKDLADGGAFHEKIPQWLEDCEANGLDECVNTMVSETAAAACGFAYEHVDGTAVLDKDVLPMEYYNERIEVVKEQLAKAIVRFAWVMNNAFPEDTPTTTTSAPTDCSEADKKCELSYPGSYCKYWQRVPVCFGSNVPCSC</sequence>
<protein>
    <submittedName>
        <fullName evidence="9">Uncharacterized protein</fullName>
    </submittedName>
</protein>
<evidence type="ECO:0000313" key="9">
    <source>
        <dbReference type="EMBL" id="KAF4748951.1"/>
    </source>
</evidence>
<dbReference type="GO" id="GO:0016788">
    <property type="term" value="F:hydrolase activity, acting on ester bonds"/>
    <property type="evidence" value="ECO:0007669"/>
    <property type="project" value="InterPro"/>
</dbReference>
<dbReference type="GO" id="GO:0046872">
    <property type="term" value="F:metal ion binding"/>
    <property type="evidence" value="ECO:0007669"/>
    <property type="project" value="UniProtKB-KW"/>
</dbReference>
<dbReference type="Proteomes" id="UP000574390">
    <property type="component" value="Unassembled WGS sequence"/>
</dbReference>
<dbReference type="Gene3D" id="1.10.575.10">
    <property type="entry name" value="P1 Nuclease"/>
    <property type="match status" value="1"/>
</dbReference>
<organism evidence="9 11">
    <name type="scientific">Perkinsus olseni</name>
    <name type="common">Perkinsus atlanticus</name>
    <dbReference type="NCBI Taxonomy" id="32597"/>
    <lineage>
        <taxon>Eukaryota</taxon>
        <taxon>Sar</taxon>
        <taxon>Alveolata</taxon>
        <taxon>Perkinsozoa</taxon>
        <taxon>Perkinsea</taxon>
        <taxon>Perkinsida</taxon>
        <taxon>Perkinsidae</taxon>
        <taxon>Perkinsus</taxon>
    </lineage>
</organism>
<gene>
    <name evidence="9" type="ORF">FOZ62_023716</name>
    <name evidence="8" type="ORF">FOZ63_025410</name>
</gene>
<dbReference type="InterPro" id="IPR008947">
    <property type="entry name" value="PLipase_C/P1_nuclease_dom_sf"/>
</dbReference>
<dbReference type="PANTHER" id="PTHR33146">
    <property type="entry name" value="ENDONUCLEASE 4"/>
    <property type="match status" value="1"/>
</dbReference>
<keyword evidence="6" id="KW-1015">Disulfide bond</keyword>
<keyword evidence="4" id="KW-0255">Endonuclease</keyword>
<evidence type="ECO:0000313" key="10">
    <source>
        <dbReference type="Proteomes" id="UP000553632"/>
    </source>
</evidence>
<keyword evidence="10" id="KW-1185">Reference proteome</keyword>
<dbReference type="Proteomes" id="UP000553632">
    <property type="component" value="Unassembled WGS sequence"/>
</dbReference>
<dbReference type="GO" id="GO:0003676">
    <property type="term" value="F:nucleic acid binding"/>
    <property type="evidence" value="ECO:0007669"/>
    <property type="project" value="InterPro"/>
</dbReference>
<evidence type="ECO:0000313" key="8">
    <source>
        <dbReference type="EMBL" id="KAF4728828.1"/>
    </source>
</evidence>
<dbReference type="CDD" id="cd11010">
    <property type="entry name" value="S1-P1_nuclease"/>
    <property type="match status" value="1"/>
</dbReference>
<keyword evidence="5" id="KW-0378">Hydrolase</keyword>
<dbReference type="OMA" id="QLHAVWD"/>
<dbReference type="EMBL" id="JABANM010004630">
    <property type="protein sequence ID" value="KAF4748951.1"/>
    <property type="molecule type" value="Genomic_DNA"/>
</dbReference>
<dbReference type="GO" id="GO:0006308">
    <property type="term" value="P:DNA catabolic process"/>
    <property type="evidence" value="ECO:0007669"/>
    <property type="project" value="InterPro"/>
</dbReference>
<reference evidence="10 11" key="1">
    <citation type="submission" date="2020-04" db="EMBL/GenBank/DDBJ databases">
        <title>Perkinsus olseni comparative genomics.</title>
        <authorList>
            <person name="Bogema D.R."/>
        </authorList>
    </citation>
    <scope>NUCLEOTIDE SEQUENCE [LARGE SCALE GENOMIC DNA]</scope>
    <source>
        <strain evidence="9">ATCC PRA-205</strain>
        <strain evidence="8 10">ATCC PRA-207</strain>
    </source>
</reference>
<comment type="caution">
    <text evidence="9">The sequence shown here is derived from an EMBL/GenBank/DDBJ whole genome shotgun (WGS) entry which is preliminary data.</text>
</comment>
<evidence type="ECO:0000256" key="5">
    <source>
        <dbReference type="ARBA" id="ARBA00022801"/>
    </source>
</evidence>
<dbReference type="AlphaFoldDB" id="A0A7J6TWF2"/>
<keyword evidence="2" id="KW-0540">Nuclease</keyword>
<proteinExistence type="inferred from homology"/>
<dbReference type="EMBL" id="JABANO010020243">
    <property type="protein sequence ID" value="KAF4728828.1"/>
    <property type="molecule type" value="Genomic_DNA"/>
</dbReference>
<keyword evidence="7" id="KW-0325">Glycoprotein</keyword>